<sequence length="259" mass="27120">MSDERPATSDESDATEHDNADDGRIERLRELLTAPIKIPESESGDRAGETPTDPEDYPAPSVDIPPHVRAAAEAAAHAGDDEPRRTRTGKKRRTWADAFLDTGKRDLSAAGDDAAAQLLTRLDELDRRTGEDIGHARARAEAAAEAAEAARQGLEETRTATREAQEAVTARVDGVEQRVAAAGRSAEATDEKVAGLRETADAQREEIARLAASLAETQSSAVAAREQAAATARKAATATVVAAVAVVLAVAALAAAFAL</sequence>
<accession>A0ABS3ICV3</accession>
<dbReference type="Proteomes" id="UP000664617">
    <property type="component" value="Unassembled WGS sequence"/>
</dbReference>
<comment type="caution">
    <text evidence="4">The sequence shown here is derived from an EMBL/GenBank/DDBJ whole genome shotgun (WGS) entry which is preliminary data.</text>
</comment>
<dbReference type="RefSeq" id="WP_207276179.1">
    <property type="nucleotide sequence ID" value="NZ_JAFMPK010000047.1"/>
</dbReference>
<feature type="transmembrane region" description="Helical" evidence="3">
    <location>
        <begin position="235"/>
        <end position="258"/>
    </location>
</feature>
<keyword evidence="1" id="KW-0175">Coiled coil</keyword>
<organism evidence="4 5">
    <name type="scientific">Myceligenerans salitolerans</name>
    <dbReference type="NCBI Taxonomy" id="1230528"/>
    <lineage>
        <taxon>Bacteria</taxon>
        <taxon>Bacillati</taxon>
        <taxon>Actinomycetota</taxon>
        <taxon>Actinomycetes</taxon>
        <taxon>Micrococcales</taxon>
        <taxon>Promicromonosporaceae</taxon>
        <taxon>Myceligenerans</taxon>
    </lineage>
</organism>
<evidence type="ECO:0008006" key="6">
    <source>
        <dbReference type="Google" id="ProtNLM"/>
    </source>
</evidence>
<gene>
    <name evidence="4" type="ORF">J0911_14580</name>
</gene>
<proteinExistence type="predicted"/>
<dbReference type="EMBL" id="JAFMPK010000047">
    <property type="protein sequence ID" value="MBO0610258.1"/>
    <property type="molecule type" value="Genomic_DNA"/>
</dbReference>
<feature type="coiled-coil region" evidence="1">
    <location>
        <begin position="137"/>
        <end position="213"/>
    </location>
</feature>
<evidence type="ECO:0000256" key="2">
    <source>
        <dbReference type="SAM" id="MobiDB-lite"/>
    </source>
</evidence>
<feature type="compositionally biased region" description="Basic and acidic residues" evidence="2">
    <location>
        <begin position="39"/>
        <end position="48"/>
    </location>
</feature>
<protein>
    <recommendedName>
        <fullName evidence="6">Apolipoprotein A1/A4/E domain protein</fullName>
    </recommendedName>
</protein>
<keyword evidence="3" id="KW-0812">Transmembrane</keyword>
<feature type="compositionally biased region" description="Basic and acidic residues" evidence="2">
    <location>
        <begin position="1"/>
        <end position="30"/>
    </location>
</feature>
<evidence type="ECO:0000256" key="1">
    <source>
        <dbReference type="SAM" id="Coils"/>
    </source>
</evidence>
<keyword evidence="5" id="KW-1185">Reference proteome</keyword>
<feature type="region of interest" description="Disordered" evidence="2">
    <location>
        <begin position="1"/>
        <end position="93"/>
    </location>
</feature>
<keyword evidence="3" id="KW-1133">Transmembrane helix</keyword>
<evidence type="ECO:0000256" key="3">
    <source>
        <dbReference type="SAM" id="Phobius"/>
    </source>
</evidence>
<reference evidence="5" key="1">
    <citation type="submission" date="2023-07" db="EMBL/GenBank/DDBJ databases">
        <title>Myceligenerans salitolerans sp. nov., a halotolerant actinomycete isolated from a salt lake in Xinjiang, China.</title>
        <authorList>
            <person name="Guan T."/>
        </authorList>
    </citation>
    <scope>NUCLEOTIDE SEQUENCE [LARGE SCALE GENOMIC DNA]</scope>
    <source>
        <strain evidence="5">XHU 5031</strain>
    </source>
</reference>
<keyword evidence="3" id="KW-0472">Membrane</keyword>
<evidence type="ECO:0000313" key="4">
    <source>
        <dbReference type="EMBL" id="MBO0610258.1"/>
    </source>
</evidence>
<evidence type="ECO:0000313" key="5">
    <source>
        <dbReference type="Proteomes" id="UP000664617"/>
    </source>
</evidence>
<name>A0ABS3ICV3_9MICO</name>